<dbReference type="GO" id="GO:0008168">
    <property type="term" value="F:methyltransferase activity"/>
    <property type="evidence" value="ECO:0007669"/>
    <property type="project" value="UniProtKB-KW"/>
</dbReference>
<gene>
    <name evidence="2" type="ORF">NRP21_00390</name>
</gene>
<dbReference type="NCBIfam" id="TIGR01444">
    <property type="entry name" value="fkbM_fam"/>
    <property type="match status" value="1"/>
</dbReference>
<dbReference type="InterPro" id="IPR029063">
    <property type="entry name" value="SAM-dependent_MTases_sf"/>
</dbReference>
<protein>
    <submittedName>
        <fullName evidence="2">FkbM family methyltransferase</fullName>
    </submittedName>
</protein>
<evidence type="ECO:0000313" key="3">
    <source>
        <dbReference type="Proteomes" id="UP001524642"/>
    </source>
</evidence>
<dbReference type="Pfam" id="PF05050">
    <property type="entry name" value="Methyltransf_21"/>
    <property type="match status" value="1"/>
</dbReference>
<sequence length="236" mass="25817">MDGAMELFETNGVRIDLAHPRIQPVADEFRRGAFEASEAKITRRVVRPHHRILELGTCTGFIAMIAARIVGPANIRSYEANPENAALAAHHFAANGLPVELYNTVLLSRRSAATHPATVPFFVSPSLVSSSLIPIPRRGTVDVPVAVFEEEVARHGANFLIMDIEGGEVDLLGTADLDPITGIILETHYRKAGVAPTDAMMKRLYDRGFRINLRSSGSETLHLYREGHEADLQGAF</sequence>
<name>A0ABT1WXE0_9PROT</name>
<evidence type="ECO:0000313" key="2">
    <source>
        <dbReference type="EMBL" id="MCR0980505.1"/>
    </source>
</evidence>
<organism evidence="2 3">
    <name type="scientific">Roseomonas populi</name>
    <dbReference type="NCBI Taxonomy" id="3121582"/>
    <lineage>
        <taxon>Bacteria</taxon>
        <taxon>Pseudomonadati</taxon>
        <taxon>Pseudomonadota</taxon>
        <taxon>Alphaproteobacteria</taxon>
        <taxon>Acetobacterales</taxon>
        <taxon>Roseomonadaceae</taxon>
        <taxon>Roseomonas</taxon>
    </lineage>
</organism>
<keyword evidence="2" id="KW-0489">Methyltransferase</keyword>
<feature type="domain" description="Methyltransferase FkbM" evidence="1">
    <location>
        <begin position="135"/>
        <end position="211"/>
    </location>
</feature>
<dbReference type="SUPFAM" id="SSF53335">
    <property type="entry name" value="S-adenosyl-L-methionine-dependent methyltransferases"/>
    <property type="match status" value="1"/>
</dbReference>
<dbReference type="Proteomes" id="UP001524642">
    <property type="component" value="Unassembled WGS sequence"/>
</dbReference>
<dbReference type="Gene3D" id="3.40.50.150">
    <property type="entry name" value="Vaccinia Virus protein VP39"/>
    <property type="match status" value="1"/>
</dbReference>
<comment type="caution">
    <text evidence="2">The sequence shown here is derived from an EMBL/GenBank/DDBJ whole genome shotgun (WGS) entry which is preliminary data.</text>
</comment>
<dbReference type="GO" id="GO:0032259">
    <property type="term" value="P:methylation"/>
    <property type="evidence" value="ECO:0007669"/>
    <property type="project" value="UniProtKB-KW"/>
</dbReference>
<dbReference type="EMBL" id="JANJOU010000001">
    <property type="protein sequence ID" value="MCR0980505.1"/>
    <property type="molecule type" value="Genomic_DNA"/>
</dbReference>
<dbReference type="InterPro" id="IPR006342">
    <property type="entry name" value="FkbM_mtfrase"/>
</dbReference>
<reference evidence="2 3" key="1">
    <citation type="submission" date="2022-06" db="EMBL/GenBank/DDBJ databases">
        <title>Roseomonas CN29.</title>
        <authorList>
            <person name="Cheng Y."/>
            <person name="He X."/>
        </authorList>
    </citation>
    <scope>NUCLEOTIDE SEQUENCE [LARGE SCALE GENOMIC DNA]</scope>
    <source>
        <strain evidence="2 3">CN29</strain>
    </source>
</reference>
<proteinExistence type="predicted"/>
<dbReference type="RefSeq" id="WP_257714191.1">
    <property type="nucleotide sequence ID" value="NZ_JANJOU010000001.1"/>
</dbReference>
<keyword evidence="2" id="KW-0808">Transferase</keyword>
<accession>A0ABT1WXE0</accession>
<keyword evidence="3" id="KW-1185">Reference proteome</keyword>
<evidence type="ECO:0000259" key="1">
    <source>
        <dbReference type="Pfam" id="PF05050"/>
    </source>
</evidence>